<keyword evidence="1" id="KW-0812">Transmembrane</keyword>
<feature type="transmembrane region" description="Helical" evidence="1">
    <location>
        <begin position="12"/>
        <end position="32"/>
    </location>
</feature>
<name>A0ABS6WEX7_9BIFI</name>
<accession>A0ABS6WEX7</accession>
<evidence type="ECO:0000313" key="3">
    <source>
        <dbReference type="Proteomes" id="UP000700815"/>
    </source>
</evidence>
<dbReference type="Proteomes" id="UP000700815">
    <property type="component" value="Unassembled WGS sequence"/>
</dbReference>
<dbReference type="EMBL" id="JAHBBH010000014">
    <property type="protein sequence ID" value="MBW3092570.1"/>
    <property type="molecule type" value="Genomic_DNA"/>
</dbReference>
<evidence type="ECO:0000256" key="1">
    <source>
        <dbReference type="SAM" id="Phobius"/>
    </source>
</evidence>
<feature type="transmembrane region" description="Helical" evidence="1">
    <location>
        <begin position="44"/>
        <end position="67"/>
    </location>
</feature>
<keyword evidence="1" id="KW-1133">Transmembrane helix</keyword>
<protein>
    <submittedName>
        <fullName evidence="2">Uncharacterized protein</fullName>
    </submittedName>
</protein>
<organism evidence="2 3">
    <name type="scientific">Bifidobacterium miconis</name>
    <dbReference type="NCBI Taxonomy" id="2834435"/>
    <lineage>
        <taxon>Bacteria</taxon>
        <taxon>Bacillati</taxon>
        <taxon>Actinomycetota</taxon>
        <taxon>Actinomycetes</taxon>
        <taxon>Bifidobacteriales</taxon>
        <taxon>Bifidobacteriaceae</taxon>
        <taxon>Bifidobacterium</taxon>
    </lineage>
</organism>
<proteinExistence type="predicted"/>
<comment type="caution">
    <text evidence="2">The sequence shown here is derived from an EMBL/GenBank/DDBJ whole genome shotgun (WGS) entry which is preliminary data.</text>
</comment>
<reference evidence="2 3" key="1">
    <citation type="submission" date="2021-05" db="EMBL/GenBank/DDBJ databases">
        <title>Phylogenetic classification of ten novel species belonging to the genus Bifidobacterium comprising B. colchicus sp. nov., B. abeli sp. nov., B. bicoloris sp. nov., B. guerezis sp. nov., B. rosaliae sp. nov., B. santillanensis sp. nov., B. argentati sp. nov., B. amazzoni sp. nov., B. pluviali sp. nov., and B. pinnaculum sp. nov.</title>
        <authorList>
            <person name="Lugli G.A."/>
            <person name="Ruiz Garcia L."/>
            <person name="Margolles A."/>
            <person name="Ventura M."/>
        </authorList>
    </citation>
    <scope>NUCLEOTIDE SEQUENCE [LARGE SCALE GENOMIC DNA]</scope>
    <source>
        <strain evidence="2 3">82T10</strain>
    </source>
</reference>
<keyword evidence="3" id="KW-1185">Reference proteome</keyword>
<keyword evidence="1" id="KW-0472">Membrane</keyword>
<gene>
    <name evidence="2" type="ORF">KIH79_06335</name>
</gene>
<evidence type="ECO:0000313" key="2">
    <source>
        <dbReference type="EMBL" id="MBW3092570.1"/>
    </source>
</evidence>
<sequence length="102" mass="11466">MGYLLIIDMPPTYGLLFYVLVSVCVFVLLYGLRKTCLDQRRLRRVTVATLVVSWIGTLFTALAYAIAMPTSQSDMTDFYVMYRPAVLGVLCTRGRTGDGRQT</sequence>
<dbReference type="RefSeq" id="WP_219058640.1">
    <property type="nucleotide sequence ID" value="NZ_JAHBBH010000014.1"/>
</dbReference>